<dbReference type="SUPFAM" id="SSF144232">
    <property type="entry name" value="HIT/MYND zinc finger-like"/>
    <property type="match status" value="1"/>
</dbReference>
<keyword evidence="3" id="KW-0862">Zinc</keyword>
<dbReference type="Pfam" id="PF01753">
    <property type="entry name" value="zf-MYND"/>
    <property type="match status" value="1"/>
</dbReference>
<evidence type="ECO:0000256" key="3">
    <source>
        <dbReference type="ARBA" id="ARBA00022833"/>
    </source>
</evidence>
<dbReference type="Gene3D" id="6.10.140.2220">
    <property type="match status" value="1"/>
</dbReference>
<dbReference type="InterPro" id="IPR002893">
    <property type="entry name" value="Znf_MYND"/>
</dbReference>
<protein>
    <recommendedName>
        <fullName evidence="4">MYND-type domain-containing protein</fullName>
    </recommendedName>
</protein>
<gene>
    <name evidence="5" type="ORF">D9757_009435</name>
</gene>
<keyword evidence="2" id="KW-0863">Zinc-finger</keyword>
<evidence type="ECO:0000313" key="5">
    <source>
        <dbReference type="EMBL" id="KAF5381140.1"/>
    </source>
</evidence>
<dbReference type="OrthoDB" id="265717at2759"/>
<evidence type="ECO:0000256" key="1">
    <source>
        <dbReference type="ARBA" id="ARBA00022723"/>
    </source>
</evidence>
<dbReference type="Proteomes" id="UP000518752">
    <property type="component" value="Unassembled WGS sequence"/>
</dbReference>
<sequence length="230" mass="26342">MAEGKAIPLGEGIKWRANLLLLFLSLKMPGLPDLRADIFFPPLSGLPNDNNFVDSDLDYYTVLFDTLPPTIKPRRHWCFLAEIVELTEWPTRPMFQAKDITGATFLVSFHYADRALFSEVVKRGVIGSTICVMYASFHHFFDGQTGLRLEDPKTVKILPLGIEELVGLGQTIRVDESESSDHFAVRYCSKNCQTQDWKEKHKKECAAIRQMKAWNDLDWETYDIHRGFLA</sequence>
<evidence type="ECO:0000256" key="2">
    <source>
        <dbReference type="ARBA" id="ARBA00022771"/>
    </source>
</evidence>
<keyword evidence="1" id="KW-0479">Metal-binding</keyword>
<evidence type="ECO:0000313" key="6">
    <source>
        <dbReference type="Proteomes" id="UP000518752"/>
    </source>
</evidence>
<evidence type="ECO:0000259" key="4">
    <source>
        <dbReference type="Pfam" id="PF01753"/>
    </source>
</evidence>
<dbReference type="GO" id="GO:0008270">
    <property type="term" value="F:zinc ion binding"/>
    <property type="evidence" value="ECO:0007669"/>
    <property type="project" value="UniProtKB-KW"/>
</dbReference>
<proteinExistence type="predicted"/>
<dbReference type="AlphaFoldDB" id="A0A8H5M4Q8"/>
<comment type="caution">
    <text evidence="5">The sequence shown here is derived from an EMBL/GenBank/DDBJ whole genome shotgun (WGS) entry which is preliminary data.</text>
</comment>
<organism evidence="5 6">
    <name type="scientific">Collybiopsis confluens</name>
    <dbReference type="NCBI Taxonomy" id="2823264"/>
    <lineage>
        <taxon>Eukaryota</taxon>
        <taxon>Fungi</taxon>
        <taxon>Dikarya</taxon>
        <taxon>Basidiomycota</taxon>
        <taxon>Agaricomycotina</taxon>
        <taxon>Agaricomycetes</taxon>
        <taxon>Agaricomycetidae</taxon>
        <taxon>Agaricales</taxon>
        <taxon>Marasmiineae</taxon>
        <taxon>Omphalotaceae</taxon>
        <taxon>Collybiopsis</taxon>
    </lineage>
</organism>
<feature type="domain" description="MYND-type" evidence="4">
    <location>
        <begin position="184"/>
        <end position="205"/>
    </location>
</feature>
<keyword evidence="6" id="KW-1185">Reference proteome</keyword>
<accession>A0A8H5M4Q8</accession>
<reference evidence="5 6" key="1">
    <citation type="journal article" date="2020" name="ISME J.">
        <title>Uncovering the hidden diversity of litter-decomposition mechanisms in mushroom-forming fungi.</title>
        <authorList>
            <person name="Floudas D."/>
            <person name="Bentzer J."/>
            <person name="Ahren D."/>
            <person name="Johansson T."/>
            <person name="Persson P."/>
            <person name="Tunlid A."/>
        </authorList>
    </citation>
    <scope>NUCLEOTIDE SEQUENCE [LARGE SCALE GENOMIC DNA]</scope>
    <source>
        <strain evidence="5 6">CBS 406.79</strain>
    </source>
</reference>
<name>A0A8H5M4Q8_9AGAR</name>
<dbReference type="EMBL" id="JAACJN010000061">
    <property type="protein sequence ID" value="KAF5381140.1"/>
    <property type="molecule type" value="Genomic_DNA"/>
</dbReference>